<evidence type="ECO:0000256" key="4">
    <source>
        <dbReference type="PROSITE-ProRule" id="PRU00339"/>
    </source>
</evidence>
<dbReference type="InterPro" id="IPR011990">
    <property type="entry name" value="TPR-like_helical_dom_sf"/>
</dbReference>
<dbReference type="InterPro" id="IPR050754">
    <property type="entry name" value="FKBP4/5/8-like"/>
</dbReference>
<dbReference type="InterPro" id="IPR046357">
    <property type="entry name" value="PPIase_dom_sf"/>
</dbReference>
<keyword evidence="3" id="KW-0413">Isomerase</keyword>
<feature type="repeat" description="TPR" evidence="4">
    <location>
        <begin position="266"/>
        <end position="299"/>
    </location>
</feature>
<dbReference type="Proteomes" id="UP001367676">
    <property type="component" value="Unassembled WGS sequence"/>
</dbReference>
<comment type="caution">
    <text evidence="8">The sequence shown here is derived from an EMBL/GenBank/DDBJ whole genome shotgun (WGS) entry which is preliminary data.</text>
</comment>
<gene>
    <name evidence="8" type="ORF">V9T40_005290</name>
</gene>
<proteinExistence type="predicted"/>
<dbReference type="GO" id="GO:0012505">
    <property type="term" value="C:endomembrane system"/>
    <property type="evidence" value="ECO:0007669"/>
    <property type="project" value="TreeGrafter"/>
</dbReference>
<protein>
    <recommendedName>
        <fullName evidence="3">peptidylprolyl isomerase</fullName>
        <ecNumber evidence="3">5.2.1.8</ecNumber>
    </recommendedName>
</protein>
<dbReference type="EC" id="5.2.1.8" evidence="3"/>
<dbReference type="InterPro" id="IPR001179">
    <property type="entry name" value="PPIase_FKBP_dom"/>
</dbReference>
<dbReference type="PROSITE" id="PS50059">
    <property type="entry name" value="FKBP_PPIASE"/>
    <property type="match status" value="1"/>
</dbReference>
<evidence type="ECO:0000256" key="5">
    <source>
        <dbReference type="SAM" id="MobiDB-lite"/>
    </source>
</evidence>
<feature type="transmembrane region" description="Helical" evidence="6">
    <location>
        <begin position="345"/>
        <end position="365"/>
    </location>
</feature>
<dbReference type="GO" id="GO:0016020">
    <property type="term" value="C:membrane"/>
    <property type="evidence" value="ECO:0007669"/>
    <property type="project" value="TreeGrafter"/>
</dbReference>
<name>A0AAN9Y2Y3_9HEMI</name>
<feature type="region of interest" description="Disordered" evidence="5">
    <location>
        <begin position="1"/>
        <end position="49"/>
    </location>
</feature>
<dbReference type="GO" id="GO:0044183">
    <property type="term" value="F:protein folding chaperone"/>
    <property type="evidence" value="ECO:0007669"/>
    <property type="project" value="TreeGrafter"/>
</dbReference>
<evidence type="ECO:0000256" key="3">
    <source>
        <dbReference type="PROSITE-ProRule" id="PRU00277"/>
    </source>
</evidence>
<evidence type="ECO:0000313" key="8">
    <source>
        <dbReference type="EMBL" id="KAK7584327.1"/>
    </source>
</evidence>
<evidence type="ECO:0000256" key="1">
    <source>
        <dbReference type="ARBA" id="ARBA00022737"/>
    </source>
</evidence>
<organism evidence="8 9">
    <name type="scientific">Parthenolecanium corni</name>
    <dbReference type="NCBI Taxonomy" id="536013"/>
    <lineage>
        <taxon>Eukaryota</taxon>
        <taxon>Metazoa</taxon>
        <taxon>Ecdysozoa</taxon>
        <taxon>Arthropoda</taxon>
        <taxon>Hexapoda</taxon>
        <taxon>Insecta</taxon>
        <taxon>Pterygota</taxon>
        <taxon>Neoptera</taxon>
        <taxon>Paraneoptera</taxon>
        <taxon>Hemiptera</taxon>
        <taxon>Sternorrhyncha</taxon>
        <taxon>Coccoidea</taxon>
        <taxon>Coccidae</taxon>
        <taxon>Parthenolecanium</taxon>
    </lineage>
</organism>
<dbReference type="AlphaFoldDB" id="A0AAN9Y2Y3"/>
<evidence type="ECO:0000259" key="7">
    <source>
        <dbReference type="PROSITE" id="PS50059"/>
    </source>
</evidence>
<keyword evidence="6" id="KW-0812">Transmembrane</keyword>
<evidence type="ECO:0000313" key="9">
    <source>
        <dbReference type="Proteomes" id="UP001367676"/>
    </source>
</evidence>
<dbReference type="GO" id="GO:0043066">
    <property type="term" value="P:negative regulation of apoptotic process"/>
    <property type="evidence" value="ECO:0007669"/>
    <property type="project" value="TreeGrafter"/>
</dbReference>
<dbReference type="InterPro" id="IPR019734">
    <property type="entry name" value="TPR_rpt"/>
</dbReference>
<sequence length="370" mass="42175">MATHHNVTDNSDEDTNGSFEFVDKLTDSDNKSDEDKDDSAKKESGDDQWEDVLGSGQLLKKIIKPGYDRRPERQDICEIKYECRYNDDIVEKVDSCKILVSESELIQGLDLIIPLMLIGEISEVKVGPRFAYGSKGYQEGSINIPPDATLHYTVELVSVTTEPEIETMDVQTRKETGLRKKVRGNWWFSREEYVFAAQCYKKAIQYLDYNESDDVEQAITRTEADQLIDERINVYNNLSATQLKMNSPEEALNSAEIVLKLQPNNVKALFRKAMALAEKGERTEAVKYLKKGLQIEPQNGRFQNELQKLQNLLARDVKTERNLYKKMFEPSKSEKLSGSSDKNTWIKLGVFIGSLAVAVLGAIIYRYNIE</sequence>
<accession>A0AAN9Y2Y3</accession>
<keyword evidence="6" id="KW-1133">Transmembrane helix</keyword>
<dbReference type="PANTHER" id="PTHR46512:SF1">
    <property type="entry name" value="PEPTIDYLPROLYL ISOMERASE"/>
    <property type="match status" value="1"/>
</dbReference>
<feature type="domain" description="PPIase FKBP-type" evidence="7">
    <location>
        <begin position="74"/>
        <end position="160"/>
    </location>
</feature>
<dbReference type="PANTHER" id="PTHR46512">
    <property type="entry name" value="PEPTIDYLPROLYL ISOMERASE"/>
    <property type="match status" value="1"/>
</dbReference>
<dbReference type="Pfam" id="PF13181">
    <property type="entry name" value="TPR_8"/>
    <property type="match status" value="1"/>
</dbReference>
<dbReference type="SUPFAM" id="SSF54534">
    <property type="entry name" value="FKBP-like"/>
    <property type="match status" value="1"/>
</dbReference>
<comment type="catalytic activity">
    <reaction evidence="3">
        <text>[protein]-peptidylproline (omega=180) = [protein]-peptidylproline (omega=0)</text>
        <dbReference type="Rhea" id="RHEA:16237"/>
        <dbReference type="Rhea" id="RHEA-COMP:10747"/>
        <dbReference type="Rhea" id="RHEA-COMP:10748"/>
        <dbReference type="ChEBI" id="CHEBI:83833"/>
        <dbReference type="ChEBI" id="CHEBI:83834"/>
        <dbReference type="EC" id="5.2.1.8"/>
    </reaction>
</comment>
<dbReference type="GO" id="GO:0003755">
    <property type="term" value="F:peptidyl-prolyl cis-trans isomerase activity"/>
    <property type="evidence" value="ECO:0007669"/>
    <property type="project" value="UniProtKB-KW"/>
</dbReference>
<dbReference type="EMBL" id="JBBCAQ010000032">
    <property type="protein sequence ID" value="KAK7584327.1"/>
    <property type="molecule type" value="Genomic_DNA"/>
</dbReference>
<reference evidence="8 9" key="1">
    <citation type="submission" date="2024-03" db="EMBL/GenBank/DDBJ databases">
        <title>Adaptation during the transition from Ophiocordyceps entomopathogen to insect associate is accompanied by gene loss and intensified selection.</title>
        <authorList>
            <person name="Ward C.M."/>
            <person name="Onetto C.A."/>
            <person name="Borneman A.R."/>
        </authorList>
    </citation>
    <scope>NUCLEOTIDE SEQUENCE [LARGE SCALE GENOMIC DNA]</scope>
    <source>
        <strain evidence="8">AWRI1</strain>
        <tissue evidence="8">Single Adult Female</tissue>
    </source>
</reference>
<dbReference type="PROSITE" id="PS50005">
    <property type="entry name" value="TPR"/>
    <property type="match status" value="2"/>
</dbReference>
<evidence type="ECO:0000256" key="6">
    <source>
        <dbReference type="SAM" id="Phobius"/>
    </source>
</evidence>
<evidence type="ECO:0000256" key="2">
    <source>
        <dbReference type="ARBA" id="ARBA00022803"/>
    </source>
</evidence>
<keyword evidence="2 4" id="KW-0802">TPR repeat</keyword>
<dbReference type="GO" id="GO:0005829">
    <property type="term" value="C:cytosol"/>
    <property type="evidence" value="ECO:0007669"/>
    <property type="project" value="TreeGrafter"/>
</dbReference>
<dbReference type="GO" id="GO:0005740">
    <property type="term" value="C:mitochondrial envelope"/>
    <property type="evidence" value="ECO:0007669"/>
    <property type="project" value="TreeGrafter"/>
</dbReference>
<feature type="repeat" description="TPR" evidence="4">
    <location>
        <begin position="232"/>
        <end position="265"/>
    </location>
</feature>
<dbReference type="Pfam" id="PF00254">
    <property type="entry name" value="FKBP_C"/>
    <property type="match status" value="1"/>
</dbReference>
<keyword evidence="3" id="KW-0697">Rotamase</keyword>
<dbReference type="SUPFAM" id="SSF48452">
    <property type="entry name" value="TPR-like"/>
    <property type="match status" value="1"/>
</dbReference>
<dbReference type="Gene3D" id="1.25.40.10">
    <property type="entry name" value="Tetratricopeptide repeat domain"/>
    <property type="match status" value="1"/>
</dbReference>
<keyword evidence="1" id="KW-0677">Repeat</keyword>
<keyword evidence="6" id="KW-0472">Membrane</keyword>
<dbReference type="Gene3D" id="3.10.50.40">
    <property type="match status" value="1"/>
</dbReference>
<dbReference type="SMART" id="SM00028">
    <property type="entry name" value="TPR"/>
    <property type="match status" value="3"/>
</dbReference>
<feature type="compositionally biased region" description="Basic and acidic residues" evidence="5">
    <location>
        <begin position="21"/>
        <end position="45"/>
    </location>
</feature>
<keyword evidence="9" id="KW-1185">Reference proteome</keyword>